<evidence type="ECO:0000259" key="1">
    <source>
        <dbReference type="PROSITE" id="PS50404"/>
    </source>
</evidence>
<accession>A3JXW3</accession>
<dbReference type="Proteomes" id="UP000005713">
    <property type="component" value="Unassembled WGS sequence"/>
</dbReference>
<keyword evidence="4" id="KW-1185">Reference proteome</keyword>
<gene>
    <name evidence="3" type="ORF">SSE37_20127</name>
</gene>
<organism evidence="3 4">
    <name type="scientific">Sagittula stellata (strain ATCC 700073 / DSM 11524 / E-37)</name>
    <dbReference type="NCBI Taxonomy" id="388399"/>
    <lineage>
        <taxon>Bacteria</taxon>
        <taxon>Pseudomonadati</taxon>
        <taxon>Pseudomonadota</taxon>
        <taxon>Alphaproteobacteria</taxon>
        <taxon>Rhodobacterales</taxon>
        <taxon>Roseobacteraceae</taxon>
        <taxon>Sagittula</taxon>
    </lineage>
</organism>
<evidence type="ECO:0000313" key="4">
    <source>
        <dbReference type="Proteomes" id="UP000005713"/>
    </source>
</evidence>
<dbReference type="CDD" id="cd03046">
    <property type="entry name" value="GST_N_GTT1_like"/>
    <property type="match status" value="1"/>
</dbReference>
<dbReference type="Gene3D" id="1.20.1050.10">
    <property type="match status" value="1"/>
</dbReference>
<dbReference type="PROSITE" id="PS50405">
    <property type="entry name" value="GST_CTER"/>
    <property type="match status" value="1"/>
</dbReference>
<dbReference type="OrthoDB" id="9810080at2"/>
<proteinExistence type="predicted"/>
<dbReference type="InterPro" id="IPR004045">
    <property type="entry name" value="Glutathione_S-Trfase_N"/>
</dbReference>
<dbReference type="SUPFAM" id="SSF52833">
    <property type="entry name" value="Thioredoxin-like"/>
    <property type="match status" value="1"/>
</dbReference>
<dbReference type="Gene3D" id="3.40.30.10">
    <property type="entry name" value="Glutaredoxin"/>
    <property type="match status" value="1"/>
</dbReference>
<dbReference type="eggNOG" id="COG0625">
    <property type="taxonomic scope" value="Bacteria"/>
</dbReference>
<feature type="domain" description="GST C-terminal" evidence="2">
    <location>
        <begin position="80"/>
        <end position="194"/>
    </location>
</feature>
<dbReference type="PANTHER" id="PTHR44051:SF8">
    <property type="entry name" value="GLUTATHIONE S-TRANSFERASE GSTA"/>
    <property type="match status" value="1"/>
</dbReference>
<sequence length="194" mass="21600">MAFTVYGAVRSRTFRVLWMLEELDAAFLHIPMAPRSDEVRALTPSGKIPVLEVDGICLRDSSAILTYLADTHGRFTFPAGSHERARQDAFTFRILDEIEAPLWCAARHSFVLPEPARVPEIKPSCRADYAVAVACLFAEVEGPFLMGDEMTVPDFILGHCGGWARSANFPDPPQAFADYLDRLRDRPAFQKALG</sequence>
<reference evidence="3 4" key="1">
    <citation type="submission" date="2006-06" db="EMBL/GenBank/DDBJ databases">
        <authorList>
            <person name="Moran M.A."/>
            <person name="Ferriera S."/>
            <person name="Johnson J."/>
            <person name="Kravitz S."/>
            <person name="Beeson K."/>
            <person name="Sutton G."/>
            <person name="Rogers Y.-H."/>
            <person name="Friedman R."/>
            <person name="Frazier M."/>
            <person name="Venter J.C."/>
        </authorList>
    </citation>
    <scope>NUCLEOTIDE SEQUENCE [LARGE SCALE GENOMIC DNA]</scope>
    <source>
        <strain evidence="3 4">E-37</strain>
    </source>
</reference>
<dbReference type="PANTHER" id="PTHR44051">
    <property type="entry name" value="GLUTATHIONE S-TRANSFERASE-RELATED"/>
    <property type="match status" value="1"/>
</dbReference>
<dbReference type="SFLD" id="SFLDS00019">
    <property type="entry name" value="Glutathione_Transferase_(cytos"/>
    <property type="match status" value="1"/>
</dbReference>
<dbReference type="InterPro" id="IPR010987">
    <property type="entry name" value="Glutathione-S-Trfase_C-like"/>
</dbReference>
<evidence type="ECO:0000259" key="2">
    <source>
        <dbReference type="PROSITE" id="PS50405"/>
    </source>
</evidence>
<dbReference type="RefSeq" id="WP_005855119.1">
    <property type="nucleotide sequence ID" value="NZ_AAYA01000001.1"/>
</dbReference>
<dbReference type="InterPro" id="IPR036282">
    <property type="entry name" value="Glutathione-S-Trfase_C_sf"/>
</dbReference>
<dbReference type="AlphaFoldDB" id="A3JXW3"/>
<dbReference type="InterPro" id="IPR040079">
    <property type="entry name" value="Glutathione_S-Trfase"/>
</dbReference>
<feature type="domain" description="GST N-terminal" evidence="1">
    <location>
        <begin position="1"/>
        <end position="76"/>
    </location>
</feature>
<dbReference type="InterPro" id="IPR036249">
    <property type="entry name" value="Thioredoxin-like_sf"/>
</dbReference>
<evidence type="ECO:0000313" key="3">
    <source>
        <dbReference type="EMBL" id="EBA10349.1"/>
    </source>
</evidence>
<protein>
    <submittedName>
        <fullName evidence="3">Glutathione S-transferase-like protein</fullName>
    </submittedName>
</protein>
<dbReference type="PROSITE" id="PS50404">
    <property type="entry name" value="GST_NTER"/>
    <property type="match status" value="1"/>
</dbReference>
<dbReference type="EMBL" id="AAYA01000001">
    <property type="protein sequence ID" value="EBA10349.1"/>
    <property type="molecule type" value="Genomic_DNA"/>
</dbReference>
<dbReference type="GO" id="GO:0016740">
    <property type="term" value="F:transferase activity"/>
    <property type="evidence" value="ECO:0007669"/>
    <property type="project" value="UniProtKB-KW"/>
</dbReference>
<comment type="caution">
    <text evidence="3">The sequence shown here is derived from an EMBL/GenBank/DDBJ whole genome shotgun (WGS) entry which is preliminary data.</text>
</comment>
<dbReference type="Pfam" id="PF02798">
    <property type="entry name" value="GST_N"/>
    <property type="match status" value="1"/>
</dbReference>
<keyword evidence="3" id="KW-0808">Transferase</keyword>
<name>A3JXW3_SAGS3</name>
<dbReference type="SUPFAM" id="SSF47616">
    <property type="entry name" value="GST C-terminal domain-like"/>
    <property type="match status" value="1"/>
</dbReference>